<feature type="transmembrane region" description="Helical" evidence="1">
    <location>
        <begin position="107"/>
        <end position="128"/>
    </location>
</feature>
<accession>A0A2S2E693</accession>
<keyword evidence="1" id="KW-1133">Transmembrane helix</keyword>
<organism evidence="3 4">
    <name type="scientific">Saliniradius amylolyticus</name>
    <dbReference type="NCBI Taxonomy" id="2183582"/>
    <lineage>
        <taxon>Bacteria</taxon>
        <taxon>Pseudomonadati</taxon>
        <taxon>Pseudomonadota</taxon>
        <taxon>Gammaproteobacteria</taxon>
        <taxon>Alteromonadales</taxon>
        <taxon>Alteromonadaceae</taxon>
        <taxon>Saliniradius</taxon>
    </lineage>
</organism>
<evidence type="ECO:0000313" key="4">
    <source>
        <dbReference type="Proteomes" id="UP000245728"/>
    </source>
</evidence>
<dbReference type="AlphaFoldDB" id="A0A2S2E693"/>
<keyword evidence="2" id="KW-0732">Signal</keyword>
<sequence>MRGIQGCLVILLILLCSPVTAQEEIISREGYFVLNFDNYSSKYDTLIIEQTSPDSWQQRFDVTGQRQVTLSGFADGLYQARLTAPGEVEEPVVLASIHVKHHSLNQALTLFGLGLLTFLALVISLITLSRKEHENV</sequence>
<evidence type="ECO:0000313" key="3">
    <source>
        <dbReference type="EMBL" id="AWL12760.1"/>
    </source>
</evidence>
<evidence type="ECO:0000256" key="2">
    <source>
        <dbReference type="SAM" id="SignalP"/>
    </source>
</evidence>
<dbReference type="KEGG" id="salh:HMF8227_02307"/>
<keyword evidence="4" id="KW-1185">Reference proteome</keyword>
<dbReference type="Proteomes" id="UP000245728">
    <property type="component" value="Chromosome"/>
</dbReference>
<keyword evidence="1" id="KW-0812">Transmembrane</keyword>
<name>A0A2S2E693_9ALTE</name>
<keyword evidence="1" id="KW-0472">Membrane</keyword>
<proteinExistence type="predicted"/>
<protein>
    <submittedName>
        <fullName evidence="3">Uncharacterized protein</fullName>
    </submittedName>
</protein>
<dbReference type="EMBL" id="CP029347">
    <property type="protein sequence ID" value="AWL12760.1"/>
    <property type="molecule type" value="Genomic_DNA"/>
</dbReference>
<feature type="signal peptide" evidence="2">
    <location>
        <begin position="1"/>
        <end position="21"/>
    </location>
</feature>
<gene>
    <name evidence="3" type="ORF">HMF8227_02307</name>
</gene>
<evidence type="ECO:0000256" key="1">
    <source>
        <dbReference type="SAM" id="Phobius"/>
    </source>
</evidence>
<reference evidence="3 4" key="1">
    <citation type="submission" date="2018-05" db="EMBL/GenBank/DDBJ databases">
        <title>Salinimonas sp. HMF8227 Genome sequencing and assembly.</title>
        <authorList>
            <person name="Kang H."/>
            <person name="Kang J."/>
            <person name="Cha I."/>
            <person name="Kim H."/>
            <person name="Joh K."/>
        </authorList>
    </citation>
    <scope>NUCLEOTIDE SEQUENCE [LARGE SCALE GENOMIC DNA]</scope>
    <source>
        <strain evidence="3 4">HMF8227</strain>
    </source>
</reference>
<feature type="chain" id="PRO_5015566605" evidence="2">
    <location>
        <begin position="22"/>
        <end position="136"/>
    </location>
</feature>